<organism evidence="4 5">
    <name type="scientific">Larkinella bovis</name>
    <dbReference type="NCBI Taxonomy" id="683041"/>
    <lineage>
        <taxon>Bacteria</taxon>
        <taxon>Pseudomonadati</taxon>
        <taxon>Bacteroidota</taxon>
        <taxon>Cytophagia</taxon>
        <taxon>Cytophagales</taxon>
        <taxon>Spirosomataceae</taxon>
        <taxon>Larkinella</taxon>
    </lineage>
</organism>
<evidence type="ECO:0000313" key="4">
    <source>
        <dbReference type="EMBL" id="MFC5407697.1"/>
    </source>
</evidence>
<dbReference type="Gene3D" id="3.40.50.2300">
    <property type="match status" value="1"/>
</dbReference>
<feature type="domain" description="Response regulatory" evidence="3">
    <location>
        <begin position="7"/>
        <end position="125"/>
    </location>
</feature>
<protein>
    <submittedName>
        <fullName evidence="4">Response regulator</fullName>
    </submittedName>
</protein>
<evidence type="ECO:0000259" key="3">
    <source>
        <dbReference type="PROSITE" id="PS50110"/>
    </source>
</evidence>
<dbReference type="InterPro" id="IPR011006">
    <property type="entry name" value="CheY-like_superfamily"/>
</dbReference>
<dbReference type="PANTHER" id="PTHR44591">
    <property type="entry name" value="STRESS RESPONSE REGULATOR PROTEIN 1"/>
    <property type="match status" value="1"/>
</dbReference>
<dbReference type="SUPFAM" id="SSF52172">
    <property type="entry name" value="CheY-like"/>
    <property type="match status" value="1"/>
</dbReference>
<dbReference type="EMBL" id="JBHSMA010000001">
    <property type="protein sequence ID" value="MFC5407697.1"/>
    <property type="molecule type" value="Genomic_DNA"/>
</dbReference>
<accession>A0ABW0I6I4</accession>
<evidence type="ECO:0000256" key="1">
    <source>
        <dbReference type="ARBA" id="ARBA00022553"/>
    </source>
</evidence>
<dbReference type="InterPro" id="IPR050595">
    <property type="entry name" value="Bact_response_regulator"/>
</dbReference>
<keyword evidence="1 2" id="KW-0597">Phosphoprotein</keyword>
<gene>
    <name evidence="4" type="ORF">ACFPMF_00130</name>
</gene>
<keyword evidence="5" id="KW-1185">Reference proteome</keyword>
<name>A0ABW0I6I4_9BACT</name>
<proteinExistence type="predicted"/>
<comment type="caution">
    <text evidence="4">The sequence shown here is derived from an EMBL/GenBank/DDBJ whole genome shotgun (WGS) entry which is preliminary data.</text>
</comment>
<evidence type="ECO:0000256" key="2">
    <source>
        <dbReference type="PROSITE-ProRule" id="PRU00169"/>
    </source>
</evidence>
<dbReference type="RefSeq" id="WP_379840381.1">
    <property type="nucleotide sequence ID" value="NZ_JBHSMA010000001.1"/>
</dbReference>
<dbReference type="InterPro" id="IPR001789">
    <property type="entry name" value="Sig_transdc_resp-reg_receiver"/>
</dbReference>
<feature type="modified residue" description="4-aspartylphosphate" evidence="2">
    <location>
        <position position="58"/>
    </location>
</feature>
<reference evidence="5" key="1">
    <citation type="journal article" date="2019" name="Int. J. Syst. Evol. Microbiol.">
        <title>The Global Catalogue of Microorganisms (GCM) 10K type strain sequencing project: providing services to taxonomists for standard genome sequencing and annotation.</title>
        <authorList>
            <consortium name="The Broad Institute Genomics Platform"/>
            <consortium name="The Broad Institute Genome Sequencing Center for Infectious Disease"/>
            <person name="Wu L."/>
            <person name="Ma J."/>
        </authorList>
    </citation>
    <scope>NUCLEOTIDE SEQUENCE [LARGE SCALE GENOMIC DNA]</scope>
    <source>
        <strain evidence="5">CCUG 55250</strain>
    </source>
</reference>
<evidence type="ECO:0000313" key="5">
    <source>
        <dbReference type="Proteomes" id="UP001596106"/>
    </source>
</evidence>
<sequence>MKNEKTIILLTDDDEDDRWFLRQAIERSIDGVAVLEARNGEEALAVLAERFVHLVVLDMNMPGLTGLETLRLLRLDTKLGHTPAVMLSTSDQPALVRDAYRKGINCYIKKPVRVGEYEQIAKALKTCFLTF</sequence>
<dbReference type="SMART" id="SM00448">
    <property type="entry name" value="REC"/>
    <property type="match status" value="1"/>
</dbReference>
<dbReference type="PANTHER" id="PTHR44591:SF23">
    <property type="entry name" value="CHEY SUBFAMILY"/>
    <property type="match status" value="1"/>
</dbReference>
<dbReference type="PROSITE" id="PS50110">
    <property type="entry name" value="RESPONSE_REGULATORY"/>
    <property type="match status" value="1"/>
</dbReference>
<dbReference type="Pfam" id="PF00072">
    <property type="entry name" value="Response_reg"/>
    <property type="match status" value="1"/>
</dbReference>
<dbReference type="Proteomes" id="UP001596106">
    <property type="component" value="Unassembled WGS sequence"/>
</dbReference>